<dbReference type="InterPro" id="IPR037232">
    <property type="entry name" value="NADH_quin_OxRdtase_su_C/D-like"/>
</dbReference>
<organism evidence="4 5">
    <name type="scientific">Candidatus Desulfobia pelagia</name>
    <dbReference type="NCBI Taxonomy" id="2841692"/>
    <lineage>
        <taxon>Bacteria</taxon>
        <taxon>Pseudomonadati</taxon>
        <taxon>Thermodesulfobacteriota</taxon>
        <taxon>Desulfobulbia</taxon>
        <taxon>Desulfobulbales</taxon>
        <taxon>Desulfobulbaceae</taxon>
        <taxon>Candidatus Desulfobia</taxon>
    </lineage>
</organism>
<proteinExistence type="inferred from homology"/>
<dbReference type="Proteomes" id="UP000614424">
    <property type="component" value="Unassembled WGS sequence"/>
</dbReference>
<accession>A0A8J6NFH3</accession>
<evidence type="ECO:0000256" key="2">
    <source>
        <dbReference type="SAM" id="MobiDB-lite"/>
    </source>
</evidence>
<dbReference type="Gene3D" id="3.30.460.80">
    <property type="entry name" value="NADH:ubiquinone oxidoreductase, 30kDa subunit"/>
    <property type="match status" value="1"/>
</dbReference>
<dbReference type="InterPro" id="IPR001268">
    <property type="entry name" value="NADH_UbQ_OxRdtase_30kDa_su"/>
</dbReference>
<feature type="region of interest" description="Disordered" evidence="2">
    <location>
        <begin position="18"/>
        <end position="51"/>
    </location>
</feature>
<feature type="compositionally biased region" description="Basic and acidic residues" evidence="2">
    <location>
        <begin position="38"/>
        <end position="49"/>
    </location>
</feature>
<dbReference type="AlphaFoldDB" id="A0A8J6NFH3"/>
<dbReference type="EMBL" id="JACNJZ010000187">
    <property type="protein sequence ID" value="MBC8318807.1"/>
    <property type="molecule type" value="Genomic_DNA"/>
</dbReference>
<evidence type="ECO:0000313" key="4">
    <source>
        <dbReference type="EMBL" id="MBC8318807.1"/>
    </source>
</evidence>
<dbReference type="GO" id="GO:0008137">
    <property type="term" value="F:NADH dehydrogenase (ubiquinone) activity"/>
    <property type="evidence" value="ECO:0007669"/>
    <property type="project" value="InterPro"/>
</dbReference>
<dbReference type="SUPFAM" id="SSF143243">
    <property type="entry name" value="Nqo5-like"/>
    <property type="match status" value="1"/>
</dbReference>
<comment type="caution">
    <text evidence="4">The sequence shown here is derived from an EMBL/GenBank/DDBJ whole genome shotgun (WGS) entry which is preliminary data.</text>
</comment>
<protein>
    <submittedName>
        <fullName evidence="4">NADH-quinone oxidoreductase subunit C</fullName>
    </submittedName>
</protein>
<dbReference type="Pfam" id="PF00329">
    <property type="entry name" value="Complex1_30kDa"/>
    <property type="match status" value="1"/>
</dbReference>
<dbReference type="PANTHER" id="PTHR10884">
    <property type="entry name" value="NADH DEHYDROGENASE UBIQUINONE IRON-SULFUR PROTEIN 3"/>
    <property type="match status" value="1"/>
</dbReference>
<name>A0A8J6NFH3_9BACT</name>
<gene>
    <name evidence="4" type="ORF">H8E41_12960</name>
</gene>
<evidence type="ECO:0000259" key="3">
    <source>
        <dbReference type="Pfam" id="PF00329"/>
    </source>
</evidence>
<reference evidence="4 5" key="1">
    <citation type="submission" date="2020-08" db="EMBL/GenBank/DDBJ databases">
        <title>Bridging the membrane lipid divide: bacteria of the FCB group superphylum have the potential to synthesize archaeal ether lipids.</title>
        <authorList>
            <person name="Villanueva L."/>
            <person name="Von Meijenfeldt F.A.B."/>
            <person name="Westbye A.B."/>
            <person name="Yadav S."/>
            <person name="Hopmans E.C."/>
            <person name="Dutilh B.E."/>
            <person name="Sinninghe Damste J.S."/>
        </authorList>
    </citation>
    <scope>NUCLEOTIDE SEQUENCE [LARGE SCALE GENOMIC DNA]</scope>
    <source>
        <strain evidence="4">NIOZ-UU47</strain>
    </source>
</reference>
<feature type="domain" description="NADH:ubiquinone oxidoreductase 30kDa subunit" evidence="3">
    <location>
        <begin position="67"/>
        <end position="181"/>
    </location>
</feature>
<evidence type="ECO:0000313" key="5">
    <source>
        <dbReference type="Proteomes" id="UP000614424"/>
    </source>
</evidence>
<sequence>MDRVKIKRELEMLAAKGLVAEETPEGEVQAAEVDGDEAQGKKKEDDAPRENGLLETDYAARGTHLDVQINPDQVVRAAEILDSEGMTIEMVTGVDWIKENQFEVIYDYSYTGGELFRVLVRARVDRDKPDVPTVSEVYGGANWHERETWDLLGINFVGHPQLERFLLPEDADFHPLRKDFTA</sequence>
<comment type="similarity">
    <text evidence="1">Belongs to the complex I 30 kDa subunit family.</text>
</comment>
<evidence type="ECO:0000256" key="1">
    <source>
        <dbReference type="ARBA" id="ARBA00007569"/>
    </source>
</evidence>
<dbReference type="PANTHER" id="PTHR10884:SF14">
    <property type="entry name" value="NADH DEHYDROGENASE [UBIQUINONE] IRON-SULFUR PROTEIN 3, MITOCHONDRIAL"/>
    <property type="match status" value="1"/>
</dbReference>